<comment type="caution">
    <text evidence="1">The sequence shown here is derived from an EMBL/GenBank/DDBJ whole genome shotgun (WGS) entry which is preliminary data.</text>
</comment>
<dbReference type="AlphaFoldDB" id="A0AAN6RMC0"/>
<accession>A0AAN6RMC0</accession>
<evidence type="ECO:0000313" key="2">
    <source>
        <dbReference type="Proteomes" id="UP001280581"/>
    </source>
</evidence>
<gene>
    <name evidence="1" type="ORF">GRF29_1g2363434</name>
</gene>
<dbReference type="Proteomes" id="UP001280581">
    <property type="component" value="Unassembled WGS sequence"/>
</dbReference>
<protein>
    <submittedName>
        <fullName evidence="1">Uncharacterized protein</fullName>
    </submittedName>
</protein>
<organism evidence="1 2">
    <name type="scientific">Pseudopithomyces chartarum</name>
    <dbReference type="NCBI Taxonomy" id="1892770"/>
    <lineage>
        <taxon>Eukaryota</taxon>
        <taxon>Fungi</taxon>
        <taxon>Dikarya</taxon>
        <taxon>Ascomycota</taxon>
        <taxon>Pezizomycotina</taxon>
        <taxon>Dothideomycetes</taxon>
        <taxon>Pleosporomycetidae</taxon>
        <taxon>Pleosporales</taxon>
        <taxon>Massarineae</taxon>
        <taxon>Didymosphaeriaceae</taxon>
        <taxon>Pseudopithomyces</taxon>
    </lineage>
</organism>
<reference evidence="1 2" key="1">
    <citation type="submission" date="2021-02" db="EMBL/GenBank/DDBJ databases">
        <title>Genome assembly of Pseudopithomyces chartarum.</title>
        <authorList>
            <person name="Jauregui R."/>
            <person name="Singh J."/>
            <person name="Voisey C."/>
        </authorList>
    </citation>
    <scope>NUCLEOTIDE SEQUENCE [LARGE SCALE GENOMIC DNA]</scope>
    <source>
        <strain evidence="1 2">AGR01</strain>
    </source>
</reference>
<keyword evidence="2" id="KW-1185">Reference proteome</keyword>
<proteinExistence type="predicted"/>
<dbReference type="EMBL" id="WVTA01000001">
    <property type="protein sequence ID" value="KAK3217222.1"/>
    <property type="molecule type" value="Genomic_DNA"/>
</dbReference>
<evidence type="ECO:0000313" key="1">
    <source>
        <dbReference type="EMBL" id="KAK3217222.1"/>
    </source>
</evidence>
<name>A0AAN6RMC0_9PLEO</name>
<sequence>MTTYLTLIEAGAIHTIADRLRQHSRKIFISTFPTICNKRGPPCTLESEPKRRRVGVKAVARIYLEGAEKDGVLDAKEISKVEEMSEASEMLEVDAMSEPDSMSISSRFSEEDVVNIRVVEMGDVYEVEDIEDETSMGMEESLTPAIVRLQPKITAATSTSVPTMNKDQDEEVKDGKMDPRLRDVELEDQYESSMLTASTNLLCFTINDS</sequence>